<accession>A0ABQ5U1V7</accession>
<sequence>MNKKFLFAGLGISGLLIAGITGLNHYASGQAKRAVEDALYQWKLDTYIRYETVSHNVLTGATTLSDVTLYHDAFGQVPVDIESARLTGLAFEDEFLTEATVQLSSATLPVLDVARKCSSIRCPARYWSNYILYAGYQNLTVDLSVSFTADLEASSVDLALTGEAPEFGDIAMKVALERTDAARLWETGAPLAANLIQDGNILQTLFRGNMKDLQAVIDSTRIVELAHLEASFTDDGLLDRVFASKELDLLTPAEPDDFREQLATTAQGHMLTVLEKGSIRPSVAESVSEEWKSFLMEGGEISLETRMDRPVRLFQKGGFIGIRPNPELSNPPEFLRRTRLTLEHS</sequence>
<name>A0ABQ5U1V7_9PROT</name>
<comment type="caution">
    <text evidence="1">The sequence shown here is derived from an EMBL/GenBank/DDBJ whole genome shotgun (WGS) entry which is preliminary data.</text>
</comment>
<reference evidence="1" key="1">
    <citation type="journal article" date="2014" name="Int. J. Syst. Evol. Microbiol.">
        <title>Complete genome of a new Firmicutes species belonging to the dominant human colonic microbiota ('Ruminococcus bicirculans') reveals two chromosomes and a selective capacity to utilize plant glucans.</title>
        <authorList>
            <consortium name="NISC Comparative Sequencing Program"/>
            <person name="Wegmann U."/>
            <person name="Louis P."/>
            <person name="Goesmann A."/>
            <person name="Henrissat B."/>
            <person name="Duncan S.H."/>
            <person name="Flint H.J."/>
        </authorList>
    </citation>
    <scope>NUCLEOTIDE SEQUENCE</scope>
    <source>
        <strain evidence="1">NBRC 103408</strain>
    </source>
</reference>
<organism evidence="1 2">
    <name type="scientific">Sneathiella chinensis</name>
    <dbReference type="NCBI Taxonomy" id="349750"/>
    <lineage>
        <taxon>Bacteria</taxon>
        <taxon>Pseudomonadati</taxon>
        <taxon>Pseudomonadota</taxon>
        <taxon>Alphaproteobacteria</taxon>
        <taxon>Sneathiellales</taxon>
        <taxon>Sneathiellaceae</taxon>
        <taxon>Sneathiella</taxon>
    </lineage>
</organism>
<proteinExistence type="predicted"/>
<evidence type="ECO:0000313" key="1">
    <source>
        <dbReference type="EMBL" id="GLQ05406.1"/>
    </source>
</evidence>
<dbReference type="RefSeq" id="WP_169559408.1">
    <property type="nucleotide sequence ID" value="NZ_BSNF01000001.1"/>
</dbReference>
<evidence type="ECO:0000313" key="2">
    <source>
        <dbReference type="Proteomes" id="UP001161409"/>
    </source>
</evidence>
<dbReference type="EMBL" id="BSNF01000001">
    <property type="protein sequence ID" value="GLQ05406.1"/>
    <property type="molecule type" value="Genomic_DNA"/>
</dbReference>
<reference evidence="1" key="2">
    <citation type="submission" date="2023-01" db="EMBL/GenBank/DDBJ databases">
        <title>Draft genome sequence of Sneathiella chinensis strain NBRC 103408.</title>
        <authorList>
            <person name="Sun Q."/>
            <person name="Mori K."/>
        </authorList>
    </citation>
    <scope>NUCLEOTIDE SEQUENCE</scope>
    <source>
        <strain evidence="1">NBRC 103408</strain>
    </source>
</reference>
<gene>
    <name evidence="1" type="ORF">GCM10007924_06270</name>
</gene>
<evidence type="ECO:0008006" key="3">
    <source>
        <dbReference type="Google" id="ProtNLM"/>
    </source>
</evidence>
<dbReference type="Proteomes" id="UP001161409">
    <property type="component" value="Unassembled WGS sequence"/>
</dbReference>
<keyword evidence="2" id="KW-1185">Reference proteome</keyword>
<protein>
    <recommendedName>
        <fullName evidence="3">DUF945 family protein</fullName>
    </recommendedName>
</protein>